<protein>
    <submittedName>
        <fullName evidence="2">Uncharacterized protein</fullName>
    </submittedName>
</protein>
<reference evidence="2 3" key="1">
    <citation type="journal article" date="2021" name="Nat. Plants">
        <title>The Taxus genome provides insights into paclitaxel biosynthesis.</title>
        <authorList>
            <person name="Xiong X."/>
            <person name="Gou J."/>
            <person name="Liao Q."/>
            <person name="Li Y."/>
            <person name="Zhou Q."/>
            <person name="Bi G."/>
            <person name="Li C."/>
            <person name="Du R."/>
            <person name="Wang X."/>
            <person name="Sun T."/>
            <person name="Guo L."/>
            <person name="Liang H."/>
            <person name="Lu P."/>
            <person name="Wu Y."/>
            <person name="Zhang Z."/>
            <person name="Ro D.K."/>
            <person name="Shang Y."/>
            <person name="Huang S."/>
            <person name="Yan J."/>
        </authorList>
    </citation>
    <scope>NUCLEOTIDE SEQUENCE [LARGE SCALE GENOMIC DNA]</scope>
    <source>
        <strain evidence="2">Ta-2019</strain>
    </source>
</reference>
<evidence type="ECO:0000256" key="1">
    <source>
        <dbReference type="SAM" id="Coils"/>
    </source>
</evidence>
<name>A0AA38FT00_TAXCH</name>
<evidence type="ECO:0000313" key="2">
    <source>
        <dbReference type="EMBL" id="KAH9310151.1"/>
    </source>
</evidence>
<sequence length="103" mass="12439">LRSSETQLKERENELQKMAKYLKNALLKKGEETEDFCKRMRAQSKRIQELEKVVKEMESKRFEDRQAVCAKDRQILLQREEALQKHEDFNRQLSMLREEILLA</sequence>
<feature type="non-terminal residue" evidence="2">
    <location>
        <position position="1"/>
    </location>
</feature>
<accession>A0AA38FT00</accession>
<dbReference type="AlphaFoldDB" id="A0AA38FT00"/>
<organism evidence="2 3">
    <name type="scientific">Taxus chinensis</name>
    <name type="common">Chinese yew</name>
    <name type="synonym">Taxus wallichiana var. chinensis</name>
    <dbReference type="NCBI Taxonomy" id="29808"/>
    <lineage>
        <taxon>Eukaryota</taxon>
        <taxon>Viridiplantae</taxon>
        <taxon>Streptophyta</taxon>
        <taxon>Embryophyta</taxon>
        <taxon>Tracheophyta</taxon>
        <taxon>Spermatophyta</taxon>
        <taxon>Pinopsida</taxon>
        <taxon>Pinidae</taxon>
        <taxon>Conifers II</taxon>
        <taxon>Cupressales</taxon>
        <taxon>Taxaceae</taxon>
        <taxon>Taxus</taxon>
    </lineage>
</organism>
<gene>
    <name evidence="2" type="ORF">KI387_038062</name>
</gene>
<feature type="coiled-coil region" evidence="1">
    <location>
        <begin position="40"/>
        <end position="99"/>
    </location>
</feature>
<dbReference type="Proteomes" id="UP000824469">
    <property type="component" value="Unassembled WGS sequence"/>
</dbReference>
<keyword evidence="3" id="KW-1185">Reference proteome</keyword>
<dbReference type="EMBL" id="JAHRHJ020000007">
    <property type="protein sequence ID" value="KAH9310151.1"/>
    <property type="molecule type" value="Genomic_DNA"/>
</dbReference>
<keyword evidence="1" id="KW-0175">Coiled coil</keyword>
<comment type="caution">
    <text evidence="2">The sequence shown here is derived from an EMBL/GenBank/DDBJ whole genome shotgun (WGS) entry which is preliminary data.</text>
</comment>
<proteinExistence type="predicted"/>
<evidence type="ECO:0000313" key="3">
    <source>
        <dbReference type="Proteomes" id="UP000824469"/>
    </source>
</evidence>